<dbReference type="InterPro" id="IPR013083">
    <property type="entry name" value="Znf_RING/FYVE/PHD"/>
</dbReference>
<dbReference type="PANTHER" id="PTHR15315:SF22">
    <property type="entry name" value="OS01G0905700 PROTEIN"/>
    <property type="match status" value="1"/>
</dbReference>
<accession>A0A834YFB4</accession>
<dbReference type="PANTHER" id="PTHR15315">
    <property type="entry name" value="RING FINGER PROTEIN 41, 151"/>
    <property type="match status" value="1"/>
</dbReference>
<dbReference type="SUPFAM" id="SSF57850">
    <property type="entry name" value="RING/U-box"/>
    <property type="match status" value="1"/>
</dbReference>
<gene>
    <name evidence="1" type="ORF">HHK36_029502</name>
</gene>
<dbReference type="AlphaFoldDB" id="A0A834YFB4"/>
<dbReference type="OrthoDB" id="1630758at2759"/>
<dbReference type="GO" id="GO:0016567">
    <property type="term" value="P:protein ubiquitination"/>
    <property type="evidence" value="ECO:0007669"/>
    <property type="project" value="TreeGrafter"/>
</dbReference>
<dbReference type="Proteomes" id="UP000655225">
    <property type="component" value="Unassembled WGS sequence"/>
</dbReference>
<evidence type="ECO:0008006" key="3">
    <source>
        <dbReference type="Google" id="ProtNLM"/>
    </source>
</evidence>
<dbReference type="EMBL" id="JABCRI010000023">
    <property type="protein sequence ID" value="KAF8378165.1"/>
    <property type="molecule type" value="Genomic_DNA"/>
</dbReference>
<sequence>MWQKQPNKSSYRESIKVLEADIRHANNMAAALQREYGEECLQMRLSYSPYAPFFLFLMEWMDCSCTDTIPRYLGLLHILVYKVYVDGMTTISKQERKATLREFYAVIYPSLRQLEGDLIAIEDNSQSGKCTEVLSREMVEENSKLSNKDQEREDECGICMESWNNMVLPNCRHSMCISCFNDWSKIKQVNLKMYDILTSLHDQPGQKQDLSPGVDPMFGPWLRADYFRTHQTAKPGAQRDTPSLLRRDWEVGSSGRSRRRLYGRGLTQAISGGRRPLARSSAFLTPPSPSAFQDLLGGHSQEAALLNLPVAPVCRRPSTPILASSQSAGDTSMHYPDQNIITEASLPCQNQAHISIPFDQAVGPLSKPDPSGSSLDPDPFALSGPLYATGKFQWSSNAASAMYCPPPALGSIPQAEVRKVSSSSLPIYFKETESASSG</sequence>
<organism evidence="1 2">
    <name type="scientific">Tetracentron sinense</name>
    <name type="common">Spur-leaf</name>
    <dbReference type="NCBI Taxonomy" id="13715"/>
    <lineage>
        <taxon>Eukaryota</taxon>
        <taxon>Viridiplantae</taxon>
        <taxon>Streptophyta</taxon>
        <taxon>Embryophyta</taxon>
        <taxon>Tracheophyta</taxon>
        <taxon>Spermatophyta</taxon>
        <taxon>Magnoliopsida</taxon>
        <taxon>Trochodendrales</taxon>
        <taxon>Trochodendraceae</taxon>
        <taxon>Tetracentron</taxon>
    </lineage>
</organism>
<evidence type="ECO:0000313" key="2">
    <source>
        <dbReference type="Proteomes" id="UP000655225"/>
    </source>
</evidence>
<proteinExistence type="predicted"/>
<evidence type="ECO:0000313" key="1">
    <source>
        <dbReference type="EMBL" id="KAF8378165.1"/>
    </source>
</evidence>
<comment type="caution">
    <text evidence="1">The sequence shown here is derived from an EMBL/GenBank/DDBJ whole genome shotgun (WGS) entry which is preliminary data.</text>
</comment>
<dbReference type="GO" id="GO:0061630">
    <property type="term" value="F:ubiquitin protein ligase activity"/>
    <property type="evidence" value="ECO:0007669"/>
    <property type="project" value="TreeGrafter"/>
</dbReference>
<protein>
    <recommendedName>
        <fullName evidence="3">RING-type domain-containing protein</fullName>
    </recommendedName>
</protein>
<dbReference type="Gene3D" id="3.30.40.10">
    <property type="entry name" value="Zinc/RING finger domain, C3HC4 (zinc finger)"/>
    <property type="match status" value="1"/>
</dbReference>
<reference evidence="1 2" key="1">
    <citation type="submission" date="2020-04" db="EMBL/GenBank/DDBJ databases">
        <title>Plant Genome Project.</title>
        <authorList>
            <person name="Zhang R.-G."/>
        </authorList>
    </citation>
    <scope>NUCLEOTIDE SEQUENCE [LARGE SCALE GENOMIC DNA]</scope>
    <source>
        <strain evidence="1">YNK0</strain>
        <tissue evidence="1">Leaf</tissue>
    </source>
</reference>
<name>A0A834YFB4_TETSI</name>
<keyword evidence="2" id="KW-1185">Reference proteome</keyword>